<feature type="compositionally biased region" description="Polar residues" evidence="1">
    <location>
        <begin position="233"/>
        <end position="245"/>
    </location>
</feature>
<dbReference type="EMBL" id="KV878583">
    <property type="protein sequence ID" value="OJJ62449.1"/>
    <property type="molecule type" value="Genomic_DNA"/>
</dbReference>
<dbReference type="GeneID" id="63760546"/>
<feature type="compositionally biased region" description="Acidic residues" evidence="1">
    <location>
        <begin position="350"/>
        <end position="359"/>
    </location>
</feature>
<feature type="compositionally biased region" description="Polar residues" evidence="1">
    <location>
        <begin position="361"/>
        <end position="372"/>
    </location>
</feature>
<feature type="compositionally biased region" description="Basic and acidic residues" evidence="1">
    <location>
        <begin position="290"/>
        <end position="311"/>
    </location>
</feature>
<evidence type="ECO:0000313" key="3">
    <source>
        <dbReference type="Proteomes" id="UP000184356"/>
    </source>
</evidence>
<feature type="region of interest" description="Disordered" evidence="1">
    <location>
        <begin position="213"/>
        <end position="372"/>
    </location>
</feature>
<name>A0A1L9TSN2_9EURO</name>
<organism evidence="2 3">
    <name type="scientific">Aspergillus sydowii CBS 593.65</name>
    <dbReference type="NCBI Taxonomy" id="1036612"/>
    <lineage>
        <taxon>Eukaryota</taxon>
        <taxon>Fungi</taxon>
        <taxon>Dikarya</taxon>
        <taxon>Ascomycota</taxon>
        <taxon>Pezizomycotina</taxon>
        <taxon>Eurotiomycetes</taxon>
        <taxon>Eurotiomycetidae</taxon>
        <taxon>Eurotiales</taxon>
        <taxon>Aspergillaceae</taxon>
        <taxon>Aspergillus</taxon>
        <taxon>Aspergillus subgen. Nidulantes</taxon>
    </lineage>
</organism>
<dbReference type="RefSeq" id="XP_040706255.1">
    <property type="nucleotide sequence ID" value="XM_040844473.1"/>
</dbReference>
<gene>
    <name evidence="2" type="ORF">ASPSYDRAFT_28088</name>
</gene>
<accession>A0A1L9TSN2</accession>
<evidence type="ECO:0000313" key="2">
    <source>
        <dbReference type="EMBL" id="OJJ62449.1"/>
    </source>
</evidence>
<reference evidence="3" key="1">
    <citation type="journal article" date="2017" name="Genome Biol.">
        <title>Comparative genomics reveals high biological diversity and specific adaptations in the industrially and medically important fungal genus Aspergillus.</title>
        <authorList>
            <person name="de Vries R.P."/>
            <person name="Riley R."/>
            <person name="Wiebenga A."/>
            <person name="Aguilar-Osorio G."/>
            <person name="Amillis S."/>
            <person name="Uchima C.A."/>
            <person name="Anderluh G."/>
            <person name="Asadollahi M."/>
            <person name="Askin M."/>
            <person name="Barry K."/>
            <person name="Battaglia E."/>
            <person name="Bayram O."/>
            <person name="Benocci T."/>
            <person name="Braus-Stromeyer S.A."/>
            <person name="Caldana C."/>
            <person name="Canovas D."/>
            <person name="Cerqueira G.C."/>
            <person name="Chen F."/>
            <person name="Chen W."/>
            <person name="Choi C."/>
            <person name="Clum A."/>
            <person name="Dos Santos R.A."/>
            <person name="Damasio A.R."/>
            <person name="Diallinas G."/>
            <person name="Emri T."/>
            <person name="Fekete E."/>
            <person name="Flipphi M."/>
            <person name="Freyberg S."/>
            <person name="Gallo A."/>
            <person name="Gournas C."/>
            <person name="Habgood R."/>
            <person name="Hainaut M."/>
            <person name="Harispe M.L."/>
            <person name="Henrissat B."/>
            <person name="Hilden K.S."/>
            <person name="Hope R."/>
            <person name="Hossain A."/>
            <person name="Karabika E."/>
            <person name="Karaffa L."/>
            <person name="Karanyi Z."/>
            <person name="Krasevec N."/>
            <person name="Kuo A."/>
            <person name="Kusch H."/>
            <person name="LaButti K."/>
            <person name="Lagendijk E.L."/>
            <person name="Lapidus A."/>
            <person name="Levasseur A."/>
            <person name="Lindquist E."/>
            <person name="Lipzen A."/>
            <person name="Logrieco A.F."/>
            <person name="MacCabe A."/>
            <person name="Maekelae M.R."/>
            <person name="Malavazi I."/>
            <person name="Melin P."/>
            <person name="Meyer V."/>
            <person name="Mielnichuk N."/>
            <person name="Miskei M."/>
            <person name="Molnar A.P."/>
            <person name="Mule G."/>
            <person name="Ngan C.Y."/>
            <person name="Orejas M."/>
            <person name="Orosz E."/>
            <person name="Ouedraogo J.P."/>
            <person name="Overkamp K.M."/>
            <person name="Park H.-S."/>
            <person name="Perrone G."/>
            <person name="Piumi F."/>
            <person name="Punt P.J."/>
            <person name="Ram A.F."/>
            <person name="Ramon A."/>
            <person name="Rauscher S."/>
            <person name="Record E."/>
            <person name="Riano-Pachon D.M."/>
            <person name="Robert V."/>
            <person name="Roehrig J."/>
            <person name="Ruller R."/>
            <person name="Salamov A."/>
            <person name="Salih N.S."/>
            <person name="Samson R.A."/>
            <person name="Sandor E."/>
            <person name="Sanguinetti M."/>
            <person name="Schuetze T."/>
            <person name="Sepcic K."/>
            <person name="Shelest E."/>
            <person name="Sherlock G."/>
            <person name="Sophianopoulou V."/>
            <person name="Squina F.M."/>
            <person name="Sun H."/>
            <person name="Susca A."/>
            <person name="Todd R.B."/>
            <person name="Tsang A."/>
            <person name="Unkles S.E."/>
            <person name="van de Wiele N."/>
            <person name="van Rossen-Uffink D."/>
            <person name="Oliveira J.V."/>
            <person name="Vesth T.C."/>
            <person name="Visser J."/>
            <person name="Yu J.-H."/>
            <person name="Zhou M."/>
            <person name="Andersen M.R."/>
            <person name="Archer D.B."/>
            <person name="Baker S.E."/>
            <person name="Benoit I."/>
            <person name="Brakhage A.A."/>
            <person name="Braus G.H."/>
            <person name="Fischer R."/>
            <person name="Frisvad J.C."/>
            <person name="Goldman G.H."/>
            <person name="Houbraken J."/>
            <person name="Oakley B."/>
            <person name="Pocsi I."/>
            <person name="Scazzocchio C."/>
            <person name="Seiboth B."/>
            <person name="vanKuyk P.A."/>
            <person name="Wortman J."/>
            <person name="Dyer P.S."/>
            <person name="Grigoriev I.V."/>
        </authorList>
    </citation>
    <scope>NUCLEOTIDE SEQUENCE [LARGE SCALE GENOMIC DNA]</scope>
    <source>
        <strain evidence="3">CBS 593.65</strain>
    </source>
</reference>
<dbReference type="Proteomes" id="UP000184356">
    <property type="component" value="Unassembled WGS sequence"/>
</dbReference>
<evidence type="ECO:0000256" key="1">
    <source>
        <dbReference type="SAM" id="MobiDB-lite"/>
    </source>
</evidence>
<dbReference type="AlphaFoldDB" id="A0A1L9TSN2"/>
<feature type="compositionally biased region" description="Basic and acidic residues" evidence="1">
    <location>
        <begin position="115"/>
        <end position="131"/>
    </location>
</feature>
<proteinExistence type="predicted"/>
<feature type="compositionally biased region" description="Acidic residues" evidence="1">
    <location>
        <begin position="272"/>
        <end position="289"/>
    </location>
</feature>
<keyword evidence="3" id="KW-1185">Reference proteome</keyword>
<feature type="compositionally biased region" description="Basic and acidic residues" evidence="1">
    <location>
        <begin position="138"/>
        <end position="149"/>
    </location>
</feature>
<sequence>MDTEDILTDTRDIVNADGWREFRDRVQRVFSAHPVIAFGSHSEPGVSLGSWRFAFADLLNWADAVGYKDEAQGTRDLKNILGENYLINNNVIHQLARINALFMDLELASRGLVEHKPDANCNPHEKRKNEQNEGEEGGEIKEGTGRKSESQLKAHVLDLYKVFESARNRLWETSHDLVQHATAMTKSLDSSYESLTEREFDSDELRQFVASGECDAMGPVSGESQLGGFTDYETGNEQEFSTGEPQLTEPIDHEASNEQGPDTGKLQLAEPQLEESTDYDASDEQELDSGESRLEEPMDHEASNEQVHDTGEPQLEEPMDHEASNEQGPDTGKPQLGVSADSEARNEQEPPADPEEFQEGEPTTSKCVSSGTRPSLHGLAQYLPYLSNQNLRAAFVARYWPNADVNLVGCAKCSHPFCQACPVFWSELYATT</sequence>
<dbReference type="VEuPathDB" id="FungiDB:ASPSYDRAFT_28088"/>
<protein>
    <submittedName>
        <fullName evidence="2">Uncharacterized protein</fullName>
    </submittedName>
</protein>
<feature type="region of interest" description="Disordered" evidence="1">
    <location>
        <begin position="115"/>
        <end position="149"/>
    </location>
</feature>
<dbReference type="OrthoDB" id="10534051at2759"/>